<dbReference type="GO" id="GO:0005351">
    <property type="term" value="F:carbohydrate:proton symporter activity"/>
    <property type="evidence" value="ECO:0007669"/>
    <property type="project" value="TreeGrafter"/>
</dbReference>
<name>A0A9P8TF46_WICPI</name>
<dbReference type="InterPro" id="IPR020846">
    <property type="entry name" value="MFS_dom"/>
</dbReference>
<keyword evidence="6 7" id="KW-0472">Membrane</keyword>
<evidence type="ECO:0000313" key="9">
    <source>
        <dbReference type="EMBL" id="KAH3677268.1"/>
    </source>
</evidence>
<feature type="transmembrane region" description="Helical" evidence="7">
    <location>
        <begin position="146"/>
        <end position="167"/>
    </location>
</feature>
<sequence>YLNKVLNSIGITSDTEQLRINMWLMFYNFVICAIVCFTSNRFTRRQLFVTSTFSMLLTFIVWTVLSAFNQKRNFDDKPLASGVLAMIFLFYFAYNIGLNGLPFLYITEIMPYSHRTKGLTIYTFVMYIVLVFNGFVNPIAMDAIEWKYYIVYVCILAVEVVVVFLFFPETSGRTLEEVAEVFGDGKQSREAVELAIQEKRNSFDHVENA</sequence>
<dbReference type="AlphaFoldDB" id="A0A9P8TF46"/>
<dbReference type="PANTHER" id="PTHR48022">
    <property type="entry name" value="PLASTIDIC GLUCOSE TRANSPORTER 4"/>
    <property type="match status" value="1"/>
</dbReference>
<dbReference type="InterPro" id="IPR050360">
    <property type="entry name" value="MFS_Sugar_Transporters"/>
</dbReference>
<evidence type="ECO:0000256" key="1">
    <source>
        <dbReference type="ARBA" id="ARBA00004141"/>
    </source>
</evidence>
<comment type="caution">
    <text evidence="9">The sequence shown here is derived from an EMBL/GenBank/DDBJ whole genome shotgun (WGS) entry which is preliminary data.</text>
</comment>
<keyword evidence="5 7" id="KW-1133">Transmembrane helix</keyword>
<dbReference type="PANTHER" id="PTHR48022:SF24">
    <property type="entry name" value="HEXOSE TRANSPORTER PROTEIN (AFU_ORTHOLOGUE AFUA_8G04480)"/>
    <property type="match status" value="1"/>
</dbReference>
<keyword evidence="4 7" id="KW-0812">Transmembrane</keyword>
<evidence type="ECO:0000256" key="5">
    <source>
        <dbReference type="ARBA" id="ARBA00022989"/>
    </source>
</evidence>
<feature type="transmembrane region" description="Helical" evidence="7">
    <location>
        <begin position="47"/>
        <end position="68"/>
    </location>
</feature>
<evidence type="ECO:0000256" key="3">
    <source>
        <dbReference type="ARBA" id="ARBA00022448"/>
    </source>
</evidence>
<feature type="transmembrane region" description="Helical" evidence="7">
    <location>
        <begin position="80"/>
        <end position="107"/>
    </location>
</feature>
<keyword evidence="10" id="KW-1185">Reference proteome</keyword>
<comment type="similarity">
    <text evidence="2">Belongs to the major facilitator superfamily. Sugar transporter (TC 2.A.1.1) family.</text>
</comment>
<dbReference type="Proteomes" id="UP000774326">
    <property type="component" value="Unassembled WGS sequence"/>
</dbReference>
<dbReference type="Gene3D" id="1.20.1250.20">
    <property type="entry name" value="MFS general substrate transporter like domains"/>
    <property type="match status" value="1"/>
</dbReference>
<organism evidence="9 10">
    <name type="scientific">Wickerhamomyces pijperi</name>
    <name type="common">Yeast</name>
    <name type="synonym">Pichia pijperi</name>
    <dbReference type="NCBI Taxonomy" id="599730"/>
    <lineage>
        <taxon>Eukaryota</taxon>
        <taxon>Fungi</taxon>
        <taxon>Dikarya</taxon>
        <taxon>Ascomycota</taxon>
        <taxon>Saccharomycotina</taxon>
        <taxon>Saccharomycetes</taxon>
        <taxon>Phaffomycetales</taxon>
        <taxon>Wickerhamomycetaceae</taxon>
        <taxon>Wickerhamomyces</taxon>
    </lineage>
</organism>
<accession>A0A9P8TF46</accession>
<dbReference type="PROSITE" id="PS50850">
    <property type="entry name" value="MFS"/>
    <property type="match status" value="1"/>
</dbReference>
<dbReference type="GO" id="GO:0016020">
    <property type="term" value="C:membrane"/>
    <property type="evidence" value="ECO:0007669"/>
    <property type="project" value="UniProtKB-SubCell"/>
</dbReference>
<reference evidence="9" key="2">
    <citation type="submission" date="2021-01" db="EMBL/GenBank/DDBJ databases">
        <authorList>
            <person name="Schikora-Tamarit M.A."/>
        </authorList>
    </citation>
    <scope>NUCLEOTIDE SEQUENCE</scope>
    <source>
        <strain evidence="9">CBS2887</strain>
    </source>
</reference>
<dbReference type="InterPro" id="IPR036259">
    <property type="entry name" value="MFS_trans_sf"/>
</dbReference>
<evidence type="ECO:0000256" key="7">
    <source>
        <dbReference type="SAM" id="Phobius"/>
    </source>
</evidence>
<keyword evidence="3" id="KW-0813">Transport</keyword>
<feature type="non-terminal residue" evidence="9">
    <location>
        <position position="1"/>
    </location>
</feature>
<reference evidence="9" key="1">
    <citation type="journal article" date="2021" name="Open Biol.">
        <title>Shared evolutionary footprints suggest mitochondrial oxidative damage underlies multiple complex I losses in fungi.</title>
        <authorList>
            <person name="Schikora-Tamarit M.A."/>
            <person name="Marcet-Houben M."/>
            <person name="Nosek J."/>
            <person name="Gabaldon T."/>
        </authorList>
    </citation>
    <scope>NUCLEOTIDE SEQUENCE</scope>
    <source>
        <strain evidence="9">CBS2887</strain>
    </source>
</reference>
<dbReference type="Pfam" id="PF00083">
    <property type="entry name" value="Sugar_tr"/>
    <property type="match status" value="1"/>
</dbReference>
<evidence type="ECO:0000259" key="8">
    <source>
        <dbReference type="PROSITE" id="PS50850"/>
    </source>
</evidence>
<protein>
    <recommendedName>
        <fullName evidence="8">Major facilitator superfamily (MFS) profile domain-containing protein</fullName>
    </recommendedName>
</protein>
<feature type="transmembrane region" description="Helical" evidence="7">
    <location>
        <begin position="20"/>
        <end position="40"/>
    </location>
</feature>
<comment type="subcellular location">
    <subcellularLocation>
        <location evidence="1">Membrane</location>
        <topology evidence="1">Multi-pass membrane protein</topology>
    </subcellularLocation>
</comment>
<dbReference type="InterPro" id="IPR005828">
    <property type="entry name" value="MFS_sugar_transport-like"/>
</dbReference>
<gene>
    <name evidence="9" type="ORF">WICPIJ_008983</name>
</gene>
<proteinExistence type="inferred from homology"/>
<feature type="domain" description="Major facilitator superfamily (MFS) profile" evidence="8">
    <location>
        <begin position="1"/>
        <end position="171"/>
    </location>
</feature>
<dbReference type="OrthoDB" id="4092614at2759"/>
<dbReference type="SUPFAM" id="SSF103473">
    <property type="entry name" value="MFS general substrate transporter"/>
    <property type="match status" value="1"/>
</dbReference>
<evidence type="ECO:0000256" key="4">
    <source>
        <dbReference type="ARBA" id="ARBA00022692"/>
    </source>
</evidence>
<evidence type="ECO:0000313" key="10">
    <source>
        <dbReference type="Proteomes" id="UP000774326"/>
    </source>
</evidence>
<dbReference type="EMBL" id="JAEUBG010005169">
    <property type="protein sequence ID" value="KAH3677268.1"/>
    <property type="molecule type" value="Genomic_DNA"/>
</dbReference>
<feature type="transmembrane region" description="Helical" evidence="7">
    <location>
        <begin position="119"/>
        <end position="140"/>
    </location>
</feature>
<evidence type="ECO:0000256" key="6">
    <source>
        <dbReference type="ARBA" id="ARBA00023136"/>
    </source>
</evidence>
<evidence type="ECO:0000256" key="2">
    <source>
        <dbReference type="ARBA" id="ARBA00010992"/>
    </source>
</evidence>